<sequence>MTHIVTAPTLPTSLIWTKSSYSGGEGNECVEVAAHDGTTAIRDSKDPGRAALRVPRTAFTAFIDGLKH</sequence>
<gene>
    <name evidence="2" type="ORF">AB5J52_18920</name>
</gene>
<dbReference type="AlphaFoldDB" id="A0AB39QSA5"/>
<dbReference type="EMBL" id="CP163441">
    <property type="protein sequence ID" value="XDQ44168.1"/>
    <property type="molecule type" value="Genomic_DNA"/>
</dbReference>
<proteinExistence type="predicted"/>
<evidence type="ECO:0000313" key="2">
    <source>
        <dbReference type="EMBL" id="XDQ44168.1"/>
    </source>
</evidence>
<dbReference type="InterPro" id="IPR007278">
    <property type="entry name" value="DUF397"/>
</dbReference>
<organism evidence="2">
    <name type="scientific">Streptomyces sp. R39</name>
    <dbReference type="NCBI Taxonomy" id="3238631"/>
    <lineage>
        <taxon>Bacteria</taxon>
        <taxon>Bacillati</taxon>
        <taxon>Actinomycetota</taxon>
        <taxon>Actinomycetes</taxon>
        <taxon>Kitasatosporales</taxon>
        <taxon>Streptomycetaceae</taxon>
        <taxon>Streptomyces</taxon>
    </lineage>
</organism>
<dbReference type="Pfam" id="PF04149">
    <property type="entry name" value="DUF397"/>
    <property type="match status" value="1"/>
</dbReference>
<accession>A0AB39QSA5</accession>
<name>A0AB39QSA5_9ACTN</name>
<dbReference type="RefSeq" id="WP_369223137.1">
    <property type="nucleotide sequence ID" value="NZ_CP163441.1"/>
</dbReference>
<feature type="domain" description="DUF397" evidence="1">
    <location>
        <begin position="16"/>
        <end position="67"/>
    </location>
</feature>
<reference evidence="2" key="1">
    <citation type="submission" date="2024-07" db="EMBL/GenBank/DDBJ databases">
        <authorList>
            <person name="Yu S.T."/>
        </authorList>
    </citation>
    <scope>NUCLEOTIDE SEQUENCE</scope>
    <source>
        <strain evidence="2">R39</strain>
    </source>
</reference>
<protein>
    <submittedName>
        <fullName evidence="2">DUF397 domain-containing protein</fullName>
    </submittedName>
</protein>
<evidence type="ECO:0000259" key="1">
    <source>
        <dbReference type="Pfam" id="PF04149"/>
    </source>
</evidence>